<dbReference type="EMBL" id="PVWO01000087">
    <property type="protein sequence ID" value="PSB57205.1"/>
    <property type="molecule type" value="Genomic_DNA"/>
</dbReference>
<dbReference type="AlphaFoldDB" id="A0A2T1GHM2"/>
<dbReference type="Pfam" id="PF00805">
    <property type="entry name" value="Pentapeptide"/>
    <property type="match status" value="1"/>
</dbReference>
<sequence>MVIWKITAIELLERYAAGERNFNGIELIRDPQRNIYDGSGEIHGLEGADLRGISLRGSNLRDVILTDADLSEADLFGACLFCATLVNTVLKGANLYSVSLVQAGCGGANFDGADLTLVDATNTLFINTTINYFSNSVLVCANFKGSSIFKSALCGIHTGNFCWHTTMPDGTICDISE</sequence>
<dbReference type="PANTHER" id="PTHR14136">
    <property type="entry name" value="BTB_POZ DOMAIN-CONTAINING PROTEIN KCTD9"/>
    <property type="match status" value="1"/>
</dbReference>
<proteinExistence type="predicted"/>
<reference evidence="1 2" key="1">
    <citation type="submission" date="2018-03" db="EMBL/GenBank/DDBJ databases">
        <title>The ancient ancestry and fast evolution of plastids.</title>
        <authorList>
            <person name="Moore K.R."/>
            <person name="Magnabosco C."/>
            <person name="Momper L."/>
            <person name="Gold D.A."/>
            <person name="Bosak T."/>
            <person name="Fournier G.P."/>
        </authorList>
    </citation>
    <scope>NUCLEOTIDE SEQUENCE [LARGE SCALE GENOMIC DNA]</scope>
    <source>
        <strain evidence="1 2">CCALA 037</strain>
    </source>
</reference>
<dbReference type="SUPFAM" id="SSF141571">
    <property type="entry name" value="Pentapeptide repeat-like"/>
    <property type="match status" value="1"/>
</dbReference>
<dbReference type="InterPro" id="IPR051082">
    <property type="entry name" value="Pentapeptide-BTB/POZ_domain"/>
</dbReference>
<dbReference type="InterPro" id="IPR001646">
    <property type="entry name" value="5peptide_repeat"/>
</dbReference>
<evidence type="ECO:0000313" key="2">
    <source>
        <dbReference type="Proteomes" id="UP000238937"/>
    </source>
</evidence>
<evidence type="ECO:0008006" key="3">
    <source>
        <dbReference type="Google" id="ProtNLM"/>
    </source>
</evidence>
<organism evidence="1 2">
    <name type="scientific">Chamaesiphon polymorphus CCALA 037</name>
    <dbReference type="NCBI Taxonomy" id="2107692"/>
    <lineage>
        <taxon>Bacteria</taxon>
        <taxon>Bacillati</taxon>
        <taxon>Cyanobacteriota</taxon>
        <taxon>Cyanophyceae</taxon>
        <taxon>Gomontiellales</taxon>
        <taxon>Chamaesiphonaceae</taxon>
        <taxon>Chamaesiphon</taxon>
    </lineage>
</organism>
<evidence type="ECO:0000313" key="1">
    <source>
        <dbReference type="EMBL" id="PSB57205.1"/>
    </source>
</evidence>
<dbReference type="PANTHER" id="PTHR14136:SF17">
    <property type="entry name" value="BTB_POZ DOMAIN-CONTAINING PROTEIN KCTD9"/>
    <property type="match status" value="1"/>
</dbReference>
<comment type="caution">
    <text evidence="1">The sequence shown here is derived from an EMBL/GenBank/DDBJ whole genome shotgun (WGS) entry which is preliminary data.</text>
</comment>
<accession>A0A2T1GHM2</accession>
<gene>
    <name evidence="1" type="ORF">C7B77_09220</name>
</gene>
<dbReference type="OrthoDB" id="518112at2"/>
<dbReference type="Proteomes" id="UP000238937">
    <property type="component" value="Unassembled WGS sequence"/>
</dbReference>
<dbReference type="Gene3D" id="2.160.20.80">
    <property type="entry name" value="E3 ubiquitin-protein ligase SopA"/>
    <property type="match status" value="1"/>
</dbReference>
<name>A0A2T1GHM2_9CYAN</name>
<protein>
    <recommendedName>
        <fullName evidence="3">Pentapeptide repeat-containing protein</fullName>
    </recommendedName>
</protein>
<keyword evidence="2" id="KW-1185">Reference proteome</keyword>